<gene>
    <name evidence="2" type="ORF">CRU78_16980</name>
</gene>
<dbReference type="PANTHER" id="PTHR36154:SF1">
    <property type="entry name" value="DNA-BINDING TRANSCRIPTIONAL ACTIVATOR ALPA"/>
    <property type="match status" value="1"/>
</dbReference>
<dbReference type="Proteomes" id="UP000342300">
    <property type="component" value="Unassembled WGS sequence"/>
</dbReference>
<dbReference type="Gene3D" id="1.10.238.160">
    <property type="match status" value="1"/>
</dbReference>
<evidence type="ECO:0000313" key="3">
    <source>
        <dbReference type="Proteomes" id="UP000342300"/>
    </source>
</evidence>
<dbReference type="InterPro" id="IPR010260">
    <property type="entry name" value="AlpA"/>
</dbReference>
<organism evidence="2 3">
    <name type="scientific">Candidatus Accumulibacter phosphatis</name>
    <dbReference type="NCBI Taxonomy" id="327160"/>
    <lineage>
        <taxon>Bacteria</taxon>
        <taxon>Pseudomonadati</taxon>
        <taxon>Pseudomonadota</taxon>
        <taxon>Betaproteobacteria</taxon>
        <taxon>Candidatus Accumulibacter</taxon>
    </lineage>
</organism>
<dbReference type="PANTHER" id="PTHR36154">
    <property type="entry name" value="DNA-BINDING TRANSCRIPTIONAL ACTIVATOR ALPA"/>
    <property type="match status" value="1"/>
</dbReference>
<reference evidence="2 3" key="1">
    <citation type="submission" date="2017-09" db="EMBL/GenBank/DDBJ databases">
        <title>Metagenomic Analysis Reveals Denitrifying Candidatus Accumulibacter and Flanking Population as a Source of N2O.</title>
        <authorList>
            <person name="Gao H."/>
            <person name="Mao Y."/>
            <person name="Zhao X."/>
            <person name="Liu W.-T."/>
            <person name="Zhang T."/>
            <person name="Wells G."/>
        </authorList>
    </citation>
    <scope>NUCLEOTIDE SEQUENCE [LARGE SCALE GENOMIC DNA]</scope>
    <source>
        <strain evidence="2">CANDO_2_IC</strain>
    </source>
</reference>
<accession>A0A6A7RXB6</accession>
<dbReference type="Pfam" id="PF05930">
    <property type="entry name" value="Phage_AlpA"/>
    <property type="match status" value="1"/>
</dbReference>
<comment type="caution">
    <text evidence="2">The sequence shown here is derived from an EMBL/GenBank/DDBJ whole genome shotgun (WGS) entry which is preliminary data.</text>
</comment>
<evidence type="ECO:0000256" key="1">
    <source>
        <dbReference type="SAM" id="MobiDB-lite"/>
    </source>
</evidence>
<dbReference type="InterPro" id="IPR052931">
    <property type="entry name" value="Prophage_regulatory_activator"/>
</dbReference>
<protein>
    <recommendedName>
        <fullName evidence="4">AlpA family phage regulatory protein</fullName>
    </recommendedName>
</protein>
<dbReference type="EMBL" id="PDHS01000440">
    <property type="protein sequence ID" value="MQM32105.1"/>
    <property type="molecule type" value="Genomic_DNA"/>
</dbReference>
<evidence type="ECO:0008006" key="4">
    <source>
        <dbReference type="Google" id="ProtNLM"/>
    </source>
</evidence>
<feature type="region of interest" description="Disordered" evidence="1">
    <location>
        <begin position="74"/>
        <end position="93"/>
    </location>
</feature>
<dbReference type="AlphaFoldDB" id="A0A6A7RXB6"/>
<evidence type="ECO:0000313" key="2">
    <source>
        <dbReference type="EMBL" id="MQM32105.1"/>
    </source>
</evidence>
<name>A0A6A7RXB6_9PROT</name>
<proteinExistence type="predicted"/>
<sequence length="105" mass="11323">MATELRFFLRLEQVKSATGMSRSWIYDAINRGRFPAPISLGARAVAWDSADIAAWQAGCIERGSSAHAVRSSGLASGAVEPNPKTTKVGRRFQRSRTVLAEGEAS</sequence>